<keyword evidence="4" id="KW-1185">Reference proteome</keyword>
<keyword evidence="1" id="KW-0812">Transmembrane</keyword>
<gene>
    <name evidence="3" type="ORF">McpCs1_18560</name>
</gene>
<dbReference type="InterPro" id="IPR013373">
    <property type="entry name" value="Flagellin/pilin_N_arc"/>
</dbReference>
<comment type="caution">
    <text evidence="3">The sequence shown here is derived from an EMBL/GenBank/DDBJ whole genome shotgun (WGS) entry which is preliminary data.</text>
</comment>
<evidence type="ECO:0000313" key="3">
    <source>
        <dbReference type="EMBL" id="MDV0444445.1"/>
    </source>
</evidence>
<reference evidence="3 4" key="1">
    <citation type="submission" date="2023-06" db="EMBL/GenBank/DDBJ databases">
        <title>Genome sequence of Methancorpusculaceae sp. Cs1.</title>
        <authorList>
            <person name="Protasov E."/>
            <person name="Platt K."/>
            <person name="Poehlein A."/>
            <person name="Daniel R."/>
            <person name="Brune A."/>
        </authorList>
    </citation>
    <scope>NUCLEOTIDE SEQUENCE [LARGE SCALE GENOMIC DNA]</scope>
    <source>
        <strain evidence="3 4">Cs1</strain>
    </source>
</reference>
<dbReference type="AlphaFoldDB" id="A0AAE4MGF9"/>
<dbReference type="Pfam" id="PF07790">
    <property type="entry name" value="Pilin_N"/>
    <property type="match status" value="1"/>
</dbReference>
<dbReference type="EMBL" id="JAWDKB010000009">
    <property type="protein sequence ID" value="MDV0444445.1"/>
    <property type="molecule type" value="Genomic_DNA"/>
</dbReference>
<keyword evidence="1" id="KW-0472">Membrane</keyword>
<proteinExistence type="predicted"/>
<evidence type="ECO:0000259" key="2">
    <source>
        <dbReference type="Pfam" id="PF07790"/>
    </source>
</evidence>
<accession>A0AAE4MGF9</accession>
<name>A0AAE4MGF9_9EURY</name>
<dbReference type="NCBIfam" id="TIGR02537">
    <property type="entry name" value="arch_flag_Nterm"/>
    <property type="match status" value="1"/>
</dbReference>
<sequence>MIMRLINCCNQLGKHINRCNVISNNHMLSSSQRDAGVSPVIGTILLVAFTVVLVAVVAFIMMGLSGGISDTKDVGLLLDTYATGGLAPEHGVAVTVMGGKDAGDIAELRVSIGDPQLHYKARGNTYVPDPVTGIPYRYFADTGTYLKLYDNRTWVMTNELNNTGVLENRLVTVTGKFRDATEQVLLMKMITIPAMIGVTQQFNCSYVRVLTFTNTTGVPGHGLLITPINDSVTSVTVSLENMKDSKNNTVTITGLTFQKSGNQYFFYLPTAGVLDSPYPSSPNASRLIGNATVTVTLDGIPSSATEVVSVDIPARINFFEDKSIVSGEFGTPYLYSDESTKYIVPFTITTSALDKNVDAMRWYINNGGTQIANNSIFHGSGYVDISNRVDKIGNTSGINLTAYPGGTLDVFARTKVVGTDTHVWYRVASESISTILSRLP</sequence>
<evidence type="ECO:0000256" key="1">
    <source>
        <dbReference type="SAM" id="Phobius"/>
    </source>
</evidence>
<feature type="transmembrane region" description="Helical" evidence="1">
    <location>
        <begin position="40"/>
        <end position="62"/>
    </location>
</feature>
<keyword evidence="1" id="KW-1133">Transmembrane helix</keyword>
<evidence type="ECO:0000313" key="4">
    <source>
        <dbReference type="Proteomes" id="UP001283212"/>
    </source>
</evidence>
<dbReference type="Proteomes" id="UP001283212">
    <property type="component" value="Unassembled WGS sequence"/>
</dbReference>
<dbReference type="InterPro" id="IPR012859">
    <property type="entry name" value="Pilin_N_archaeal"/>
</dbReference>
<feature type="domain" description="Archaeal Type IV pilin N-terminal" evidence="2">
    <location>
        <begin position="36"/>
        <end position="104"/>
    </location>
</feature>
<organism evidence="3 4">
    <name type="scientific">Methanorbis rubei</name>
    <dbReference type="NCBI Taxonomy" id="3028300"/>
    <lineage>
        <taxon>Archaea</taxon>
        <taxon>Methanobacteriati</taxon>
        <taxon>Methanobacteriota</taxon>
        <taxon>Stenosarchaea group</taxon>
        <taxon>Methanomicrobia</taxon>
        <taxon>Methanomicrobiales</taxon>
        <taxon>Methanocorpusculaceae</taxon>
        <taxon>Methanorbis</taxon>
    </lineage>
</organism>
<protein>
    <recommendedName>
        <fullName evidence="2">Archaeal Type IV pilin N-terminal domain-containing protein</fullName>
    </recommendedName>
</protein>